<dbReference type="Gene3D" id="3.40.50.150">
    <property type="entry name" value="Vaccinia Virus protein VP39"/>
    <property type="match status" value="1"/>
</dbReference>
<dbReference type="AlphaFoldDB" id="A0A090RUV5"/>
<dbReference type="Proteomes" id="UP000029228">
    <property type="component" value="Unassembled WGS sequence"/>
</dbReference>
<dbReference type="Pfam" id="PF13649">
    <property type="entry name" value="Methyltransf_25"/>
    <property type="match status" value="1"/>
</dbReference>
<sequence length="212" mass="24275">MLFTFRENQKLMDDNSEIWRQYYEKALSRPHLKRTEFAVQLNESKLKVATDCGCGTGSDIEYLEQQGFNVHGFDINPDSVAICRDRFGSKSLVDITESSFETFDYPKSGVVIANSSLFFADPKQFEATWNKIKSSIEIGGVFAGDFMGFKDSWANNYRNPTTPLSDLEVKALFSEFEIVRFFERDEGAKTSLGRMKHWHTYSVVAVKLRSTH</sequence>
<proteinExistence type="predicted"/>
<dbReference type="InterPro" id="IPR041698">
    <property type="entry name" value="Methyltransf_25"/>
</dbReference>
<organism evidence="2 3">
    <name type="scientific">Vibrio maritimus</name>
    <dbReference type="NCBI Taxonomy" id="990268"/>
    <lineage>
        <taxon>Bacteria</taxon>
        <taxon>Pseudomonadati</taxon>
        <taxon>Pseudomonadota</taxon>
        <taxon>Gammaproteobacteria</taxon>
        <taxon>Vibrionales</taxon>
        <taxon>Vibrionaceae</taxon>
        <taxon>Vibrio</taxon>
    </lineage>
</organism>
<dbReference type="CDD" id="cd02440">
    <property type="entry name" value="AdoMet_MTases"/>
    <property type="match status" value="1"/>
</dbReference>
<dbReference type="EMBL" id="BBMR01000003">
    <property type="protein sequence ID" value="GAL19041.1"/>
    <property type="molecule type" value="Genomic_DNA"/>
</dbReference>
<evidence type="ECO:0000313" key="2">
    <source>
        <dbReference type="EMBL" id="GAL19041.1"/>
    </source>
</evidence>
<dbReference type="InterPro" id="IPR029063">
    <property type="entry name" value="SAM-dependent_MTases_sf"/>
</dbReference>
<feature type="domain" description="Methyltransferase" evidence="1">
    <location>
        <begin position="51"/>
        <end position="140"/>
    </location>
</feature>
<evidence type="ECO:0000259" key="1">
    <source>
        <dbReference type="Pfam" id="PF13649"/>
    </source>
</evidence>
<dbReference type="STRING" id="990268.JCM19235_2464"/>
<protein>
    <submittedName>
        <fullName evidence="2">Biotin synthesis protein bioC</fullName>
    </submittedName>
</protein>
<dbReference type="SUPFAM" id="SSF53335">
    <property type="entry name" value="S-adenosyl-L-methionine-dependent methyltransferases"/>
    <property type="match status" value="1"/>
</dbReference>
<gene>
    <name evidence="2" type="ORF">JCM19235_2464</name>
</gene>
<evidence type="ECO:0000313" key="3">
    <source>
        <dbReference type="Proteomes" id="UP000029228"/>
    </source>
</evidence>
<reference evidence="2 3" key="1">
    <citation type="submission" date="2014-09" db="EMBL/GenBank/DDBJ databases">
        <title>Vibrio maritimus JCM 19235. (C45) whole genome shotgun sequence.</title>
        <authorList>
            <person name="Sawabe T."/>
            <person name="Meirelles P."/>
            <person name="Nakanishi M."/>
            <person name="Sayaka M."/>
            <person name="Hattori M."/>
            <person name="Ohkuma M."/>
        </authorList>
    </citation>
    <scope>NUCLEOTIDE SEQUENCE [LARGE SCALE GENOMIC DNA]</scope>
    <source>
        <strain evidence="3">JCM19235</strain>
    </source>
</reference>
<keyword evidence="3" id="KW-1185">Reference proteome</keyword>
<accession>A0A090RUV5</accession>
<name>A0A090RUV5_9VIBR</name>
<comment type="caution">
    <text evidence="2">The sequence shown here is derived from an EMBL/GenBank/DDBJ whole genome shotgun (WGS) entry which is preliminary data.</text>
</comment>